<evidence type="ECO:0000256" key="2">
    <source>
        <dbReference type="SAM" id="Phobius"/>
    </source>
</evidence>
<protein>
    <recommendedName>
        <fullName evidence="3">DUF2134 domain-containing protein</fullName>
    </recommendedName>
</protein>
<dbReference type="OrthoDB" id="8534992at2"/>
<feature type="domain" description="DUF2134" evidence="3">
    <location>
        <begin position="86"/>
        <end position="174"/>
    </location>
</feature>
<name>A0A4R5MDU7_9BURK</name>
<feature type="transmembrane region" description="Helical" evidence="2">
    <location>
        <begin position="46"/>
        <end position="71"/>
    </location>
</feature>
<evidence type="ECO:0000313" key="4">
    <source>
        <dbReference type="EMBL" id="TDG25278.1"/>
    </source>
</evidence>
<organism evidence="4 5">
    <name type="scientific">Paraburkholderia silviterrae</name>
    <dbReference type="NCBI Taxonomy" id="2528715"/>
    <lineage>
        <taxon>Bacteria</taxon>
        <taxon>Pseudomonadati</taxon>
        <taxon>Pseudomonadota</taxon>
        <taxon>Betaproteobacteria</taxon>
        <taxon>Burkholderiales</taxon>
        <taxon>Burkholderiaceae</taxon>
        <taxon>Paraburkholderia</taxon>
    </lineage>
</organism>
<feature type="region of interest" description="Disordered" evidence="1">
    <location>
        <begin position="1"/>
        <end position="29"/>
    </location>
</feature>
<keyword evidence="2" id="KW-1133">Transmembrane helix</keyword>
<keyword evidence="2" id="KW-0812">Transmembrane</keyword>
<dbReference type="Proteomes" id="UP000295722">
    <property type="component" value="Unassembled WGS sequence"/>
</dbReference>
<proteinExistence type="predicted"/>
<comment type="caution">
    <text evidence="4">The sequence shown here is derived from an EMBL/GenBank/DDBJ whole genome shotgun (WGS) entry which is preliminary data.</text>
</comment>
<reference evidence="4 5" key="1">
    <citation type="submission" date="2019-03" db="EMBL/GenBank/DDBJ databases">
        <title>Paraburkholderia sp. 4M-K11, isolated from subtropical forest soil.</title>
        <authorList>
            <person name="Gao Z.-H."/>
            <person name="Qiu L.-H."/>
        </authorList>
    </citation>
    <scope>NUCLEOTIDE SEQUENCE [LARGE SCALE GENOMIC DNA]</scope>
    <source>
        <strain evidence="4 5">4M-K11</strain>
    </source>
</reference>
<feature type="compositionally biased region" description="Low complexity" evidence="1">
    <location>
        <begin position="1"/>
        <end position="24"/>
    </location>
</feature>
<dbReference type="InterPro" id="IPR018705">
    <property type="entry name" value="DUF2134_membrane"/>
</dbReference>
<evidence type="ECO:0000313" key="5">
    <source>
        <dbReference type="Proteomes" id="UP000295722"/>
    </source>
</evidence>
<gene>
    <name evidence="4" type="ORF">EYW47_05395</name>
</gene>
<dbReference type="EMBL" id="SMRP01000002">
    <property type="protein sequence ID" value="TDG25278.1"/>
    <property type="molecule type" value="Genomic_DNA"/>
</dbReference>
<keyword evidence="2" id="KW-0472">Membrane</keyword>
<evidence type="ECO:0000256" key="1">
    <source>
        <dbReference type="SAM" id="MobiDB-lite"/>
    </source>
</evidence>
<accession>A0A4R5MDU7</accession>
<dbReference type="AlphaFoldDB" id="A0A4R5MDU7"/>
<keyword evidence="5" id="KW-1185">Reference proteome</keyword>
<evidence type="ECO:0000259" key="3">
    <source>
        <dbReference type="Pfam" id="PF09977"/>
    </source>
</evidence>
<dbReference type="Pfam" id="PF09977">
    <property type="entry name" value="Tad_C"/>
    <property type="match status" value="1"/>
</dbReference>
<sequence>MVARSGQRSRVAAAAVAPPCPRAHAPGRARSRVRARMLARRQRGSLALIAVIGLVVAVAALGVIDVANIYLAKRQLQNVADLAALAAAQQMDDACSQPQTTALANAASNGFVVNGTTRTLSTKCGRWDSNGNGGMTFVENNGTPPLNGVQVSATSFVPYFFVGKGLEIAASATAKATVIGSFQLSTSLAQVNLLNGMLGALLGGTQVRLDAAQWNGLLNANVKVADLAAVATTAGTYDGLLATQTTVSGLASILFNAVGQDGALTADVSAAQSALSAVAALVPQATLNPIQVAALSGSPALLQLGVANAQYAADATVNVMQMLVAGAEIAAAGNAPSAFNVSLNGLGVALTLQVISPPSIAVGEPGYFEGTSTWRTQAQTAQILLGVNAEIASKSGQYLLALLSYAVDVTVQIPLYVVVAPGQAWLQSAQCAASKTASTQTIGVQTGLATLCLGTPLPAGVSAKSVSGFSCSSTNVPWTLANVSLVGIQVATVTAPSFGVPVVNPSSATLMFDGNGDPIDGNSINSNAIGAELDNTLQSTVTTLSQLSASNGGLTVKVLPGVTGLSSILTPLVGTIVNTVALPLVTGVLGSTLGPALTGPGSLDDLIIGPLLQLLGVQLGVATVIPKPLTCGVATLVQ</sequence>